<sequence length="71" mass="8275">MIDDLAMFLATRDPEKVSREWTGARLEDALLERPTDSMPRRPSRRQFKPKSFQQARAERMLAEITARKEAA</sequence>
<evidence type="ECO:0000256" key="1">
    <source>
        <dbReference type="SAM" id="MobiDB-lite"/>
    </source>
</evidence>
<comment type="caution">
    <text evidence="2">The sequence shown here is derived from an EMBL/GenBank/DDBJ whole genome shotgun (WGS) entry which is preliminary data.</text>
</comment>
<reference evidence="2" key="1">
    <citation type="submission" date="2020-12" db="EMBL/GenBank/DDBJ databases">
        <title>Leucobacter sp. CAS1, isolated from Chromium sludge.</title>
        <authorList>
            <person name="Xu Z."/>
        </authorList>
    </citation>
    <scope>NUCLEOTIDE SEQUENCE</scope>
    <source>
        <strain evidence="2">CSA1</strain>
    </source>
</reference>
<protein>
    <submittedName>
        <fullName evidence="2">Uncharacterized protein</fullName>
    </submittedName>
</protein>
<dbReference type="EMBL" id="JAEHOH010000020">
    <property type="protein sequence ID" value="MBK0419984.1"/>
    <property type="molecule type" value="Genomic_DNA"/>
</dbReference>
<evidence type="ECO:0000313" key="3">
    <source>
        <dbReference type="Proteomes" id="UP000608530"/>
    </source>
</evidence>
<feature type="region of interest" description="Disordered" evidence="1">
    <location>
        <begin position="35"/>
        <end position="54"/>
    </location>
</feature>
<proteinExistence type="predicted"/>
<dbReference type="Proteomes" id="UP000608530">
    <property type="component" value="Unassembled WGS sequence"/>
</dbReference>
<dbReference type="RefSeq" id="WP_200116126.1">
    <property type="nucleotide sequence ID" value="NZ_JAEHOH010000020.1"/>
</dbReference>
<name>A0A934Q843_9MICO</name>
<organism evidence="2 3">
    <name type="scientific">Leucobacter chromiisoli</name>
    <dbReference type="NCBI Taxonomy" id="2796471"/>
    <lineage>
        <taxon>Bacteria</taxon>
        <taxon>Bacillati</taxon>
        <taxon>Actinomycetota</taxon>
        <taxon>Actinomycetes</taxon>
        <taxon>Micrococcales</taxon>
        <taxon>Microbacteriaceae</taxon>
        <taxon>Leucobacter</taxon>
    </lineage>
</organism>
<accession>A0A934Q843</accession>
<dbReference type="AlphaFoldDB" id="A0A934Q843"/>
<evidence type="ECO:0000313" key="2">
    <source>
        <dbReference type="EMBL" id="MBK0419984.1"/>
    </source>
</evidence>
<keyword evidence="3" id="KW-1185">Reference proteome</keyword>
<gene>
    <name evidence="2" type="ORF">JD276_13180</name>
</gene>